<evidence type="ECO:0000256" key="3">
    <source>
        <dbReference type="SAM" id="Phobius"/>
    </source>
</evidence>
<dbReference type="Pfam" id="PF02632">
    <property type="entry name" value="BioY"/>
    <property type="match status" value="1"/>
</dbReference>
<dbReference type="GO" id="GO:0005886">
    <property type="term" value="C:plasma membrane"/>
    <property type="evidence" value="ECO:0007669"/>
    <property type="project" value="UniProtKB-SubCell"/>
</dbReference>
<dbReference type="PATRIC" id="fig|1620.3.peg.1764"/>
<dbReference type="STRING" id="1620.IV67_GL001728"/>
<comment type="similarity">
    <text evidence="1 2">Belongs to the BioY family.</text>
</comment>
<sequence>MMKLRTLTLAAMFAAIISIIAPFAIPMGLVPLSLQTLIVPLVASLTTPRIALLAVLGYLAVGLAGLPVFAGFQGGLGAFVGPTGGYLLAMLVFPLIISPLMQRVNQPWMLVLSTGIAAVVQLALGTVWLALAANLSLEVAMSTGFIAFLAPLFIKWMLVVLINLGIKRSIHLPIA</sequence>
<dbReference type="RefSeq" id="WP_236698239.1">
    <property type="nucleotide sequence ID" value="NZ_JQCD01000021.1"/>
</dbReference>
<keyword evidence="3" id="KW-0812">Transmembrane</keyword>
<name>A0A0R2JRY8_9LACO</name>
<feature type="transmembrane region" description="Helical" evidence="3">
    <location>
        <begin position="76"/>
        <end position="97"/>
    </location>
</feature>
<dbReference type="EMBL" id="JQCD01000021">
    <property type="protein sequence ID" value="KRN77370.1"/>
    <property type="molecule type" value="Genomic_DNA"/>
</dbReference>
<keyword evidence="2" id="KW-1003">Cell membrane</keyword>
<gene>
    <name evidence="4" type="ORF">IV67_GL001728</name>
</gene>
<dbReference type="PANTHER" id="PTHR34295">
    <property type="entry name" value="BIOTIN TRANSPORTER BIOY"/>
    <property type="match status" value="1"/>
</dbReference>
<proteinExistence type="inferred from homology"/>
<keyword evidence="5" id="KW-1185">Reference proteome</keyword>
<dbReference type="PANTHER" id="PTHR34295:SF1">
    <property type="entry name" value="BIOTIN TRANSPORTER BIOY"/>
    <property type="match status" value="1"/>
</dbReference>
<organism evidence="4 5">
    <name type="scientific">Weissella minor</name>
    <dbReference type="NCBI Taxonomy" id="1620"/>
    <lineage>
        <taxon>Bacteria</taxon>
        <taxon>Bacillati</taxon>
        <taxon>Bacillota</taxon>
        <taxon>Bacilli</taxon>
        <taxon>Lactobacillales</taxon>
        <taxon>Lactobacillaceae</taxon>
        <taxon>Weissella</taxon>
    </lineage>
</organism>
<evidence type="ECO:0000256" key="1">
    <source>
        <dbReference type="ARBA" id="ARBA00010692"/>
    </source>
</evidence>
<dbReference type="InterPro" id="IPR003784">
    <property type="entry name" value="BioY"/>
</dbReference>
<protein>
    <recommendedName>
        <fullName evidence="2">Biotin transporter</fullName>
    </recommendedName>
</protein>
<feature type="transmembrane region" description="Helical" evidence="3">
    <location>
        <begin position="50"/>
        <end position="70"/>
    </location>
</feature>
<evidence type="ECO:0000313" key="5">
    <source>
        <dbReference type="Proteomes" id="UP000051673"/>
    </source>
</evidence>
<comment type="subcellular location">
    <subcellularLocation>
        <location evidence="2">Cell membrane</location>
        <topology evidence="2">Multi-pass membrane protein</topology>
    </subcellularLocation>
</comment>
<keyword evidence="2" id="KW-0813">Transport</keyword>
<evidence type="ECO:0000256" key="2">
    <source>
        <dbReference type="PIRNR" id="PIRNR016661"/>
    </source>
</evidence>
<keyword evidence="2 3" id="KW-0472">Membrane</keyword>
<dbReference type="PIRSF" id="PIRSF016661">
    <property type="entry name" value="BioY"/>
    <property type="match status" value="1"/>
</dbReference>
<feature type="transmembrane region" description="Helical" evidence="3">
    <location>
        <begin position="6"/>
        <end position="29"/>
    </location>
</feature>
<dbReference type="Proteomes" id="UP000051673">
    <property type="component" value="Unassembled WGS sequence"/>
</dbReference>
<reference evidence="4 5" key="1">
    <citation type="journal article" date="2015" name="Genome Announc.">
        <title>Expanding the biotechnology potential of lactobacilli through comparative genomics of 213 strains and associated genera.</title>
        <authorList>
            <person name="Sun Z."/>
            <person name="Harris H.M."/>
            <person name="McCann A."/>
            <person name="Guo C."/>
            <person name="Argimon S."/>
            <person name="Zhang W."/>
            <person name="Yang X."/>
            <person name="Jeffery I.B."/>
            <person name="Cooney J.C."/>
            <person name="Kagawa T.F."/>
            <person name="Liu W."/>
            <person name="Song Y."/>
            <person name="Salvetti E."/>
            <person name="Wrobel A."/>
            <person name="Rasinkangas P."/>
            <person name="Parkhill J."/>
            <person name="Rea M.C."/>
            <person name="O'Sullivan O."/>
            <person name="Ritari J."/>
            <person name="Douillard F.P."/>
            <person name="Paul Ross R."/>
            <person name="Yang R."/>
            <person name="Briner A.E."/>
            <person name="Felis G.E."/>
            <person name="de Vos W.M."/>
            <person name="Barrangou R."/>
            <person name="Klaenhammer T.R."/>
            <person name="Caufield P.W."/>
            <person name="Cui Y."/>
            <person name="Zhang H."/>
            <person name="O'Toole P.W."/>
        </authorList>
    </citation>
    <scope>NUCLEOTIDE SEQUENCE [LARGE SCALE GENOMIC DNA]</scope>
    <source>
        <strain evidence="4 5">DSM 20014</strain>
    </source>
</reference>
<dbReference type="Gene3D" id="1.10.1760.20">
    <property type="match status" value="1"/>
</dbReference>
<dbReference type="GO" id="GO:0015225">
    <property type="term" value="F:biotin transmembrane transporter activity"/>
    <property type="evidence" value="ECO:0007669"/>
    <property type="project" value="UniProtKB-UniRule"/>
</dbReference>
<dbReference type="AlphaFoldDB" id="A0A0R2JRY8"/>
<comment type="caution">
    <text evidence="4">The sequence shown here is derived from an EMBL/GenBank/DDBJ whole genome shotgun (WGS) entry which is preliminary data.</text>
</comment>
<feature type="transmembrane region" description="Helical" evidence="3">
    <location>
        <begin position="145"/>
        <end position="166"/>
    </location>
</feature>
<evidence type="ECO:0000313" key="4">
    <source>
        <dbReference type="EMBL" id="KRN77370.1"/>
    </source>
</evidence>
<keyword evidence="3" id="KW-1133">Transmembrane helix</keyword>
<accession>A0A0R2JRY8</accession>
<feature type="transmembrane region" description="Helical" evidence="3">
    <location>
        <begin position="109"/>
        <end position="133"/>
    </location>
</feature>